<feature type="non-terminal residue" evidence="2">
    <location>
        <position position="102"/>
    </location>
</feature>
<accession>A0A2G6Q4A0</accession>
<dbReference type="EMBL" id="NWUW01000152">
    <property type="protein sequence ID" value="PIE91648.1"/>
    <property type="molecule type" value="Genomic_DNA"/>
</dbReference>
<evidence type="ECO:0000313" key="2">
    <source>
        <dbReference type="EMBL" id="PIE91648.1"/>
    </source>
</evidence>
<feature type="transmembrane region" description="Helical" evidence="1">
    <location>
        <begin position="62"/>
        <end position="82"/>
    </location>
</feature>
<gene>
    <name evidence="2" type="ORF">CO726_31055</name>
</gene>
<protein>
    <submittedName>
        <fullName evidence="2">Uncharacterized protein</fullName>
    </submittedName>
</protein>
<dbReference type="AlphaFoldDB" id="A0A2G6Q4A0"/>
<organism evidence="2 3">
    <name type="scientific">Bacillus fungorum</name>
    <dbReference type="NCBI Taxonomy" id="2039284"/>
    <lineage>
        <taxon>Bacteria</taxon>
        <taxon>Bacillati</taxon>
        <taxon>Bacillota</taxon>
        <taxon>Bacilli</taxon>
        <taxon>Bacillales</taxon>
        <taxon>Bacillaceae</taxon>
        <taxon>Bacillus</taxon>
    </lineage>
</organism>
<dbReference type="RefSeq" id="WP_136699924.1">
    <property type="nucleotide sequence ID" value="NZ_NWUW01000152.1"/>
</dbReference>
<comment type="caution">
    <text evidence="2">The sequence shown here is derived from an EMBL/GenBank/DDBJ whole genome shotgun (WGS) entry which is preliminary data.</text>
</comment>
<evidence type="ECO:0000256" key="1">
    <source>
        <dbReference type="SAM" id="Phobius"/>
    </source>
</evidence>
<reference evidence="2 3" key="1">
    <citation type="submission" date="2017-09" db="EMBL/GenBank/DDBJ databases">
        <title>Biocontrol bacteria screening and application from spent mushroom substrate.</title>
        <authorList>
            <person name="Sun X."/>
        </authorList>
    </citation>
    <scope>NUCLEOTIDE SEQUENCE [LARGE SCALE GENOMIC DNA]</scope>
    <source>
        <strain evidence="2 3">100374</strain>
    </source>
</reference>
<keyword evidence="1" id="KW-0812">Transmembrane</keyword>
<keyword evidence="1" id="KW-1133">Transmembrane helix</keyword>
<proteinExistence type="predicted"/>
<sequence length="102" mass="10961">MLEKIIGWVGGLIVSLTKIFLSPIYDLIDTIPDLIFGGDSTKLGFLYKDGTAGDILNSGLPVMFKFAAFLVLVSAVIAGAKYSAAAINPTNRTYIIEYAKDL</sequence>
<keyword evidence="3" id="KW-1185">Reference proteome</keyword>
<name>A0A2G6Q4A0_9BACI</name>
<feature type="transmembrane region" description="Helical" evidence="1">
    <location>
        <begin position="5"/>
        <end position="25"/>
    </location>
</feature>
<evidence type="ECO:0000313" key="3">
    <source>
        <dbReference type="Proteomes" id="UP000228484"/>
    </source>
</evidence>
<dbReference type="Proteomes" id="UP000228484">
    <property type="component" value="Unassembled WGS sequence"/>
</dbReference>
<keyword evidence="1" id="KW-0472">Membrane</keyword>